<proteinExistence type="predicted"/>
<dbReference type="EMBL" id="JAKNQU010000007">
    <property type="protein sequence ID" value="MCZ0928710.1"/>
    <property type="molecule type" value="Genomic_DNA"/>
</dbReference>
<sequence>MFMTQDCSEEPLGRPFSGDRFWNRVELSIDDLWFYVVANHSHHEETKRRYYLLTDVKELAELVRETSDFFWIECVMLVTPPRINGTESWQMYRLKELIAVADSADIISLDYICVLDNGLSCATCDLSTLNAKSLRHVLFSEEQHAIPSDAVHE</sequence>
<accession>A0ABT4IYF2</accession>
<comment type="caution">
    <text evidence="1">The sequence shown here is derived from an EMBL/GenBank/DDBJ whole genome shotgun (WGS) entry which is preliminary data.</text>
</comment>
<reference evidence="1 2" key="1">
    <citation type="submission" date="2022-02" db="EMBL/GenBank/DDBJ databases">
        <title>Study of halophilic communities from a Mexican lake.</title>
        <authorList>
            <person name="Hernandez-Soto L.M."/>
            <person name="Martinez-Abarca F."/>
            <person name="Ramirez-Saad H.C."/>
            <person name="Aguirre-Garrido J.F."/>
        </authorList>
    </citation>
    <scope>NUCLEOTIDE SEQUENCE [LARGE SCALE GENOMIC DNA]</scope>
    <source>
        <strain evidence="1 2">Hjan13</strain>
    </source>
</reference>
<dbReference type="Proteomes" id="UP001321125">
    <property type="component" value="Unassembled WGS sequence"/>
</dbReference>
<organism evidence="1 2">
    <name type="scientific">Vreelandella janggokensis</name>
    <dbReference type="NCBI Taxonomy" id="370767"/>
    <lineage>
        <taxon>Bacteria</taxon>
        <taxon>Pseudomonadati</taxon>
        <taxon>Pseudomonadota</taxon>
        <taxon>Gammaproteobacteria</taxon>
        <taxon>Oceanospirillales</taxon>
        <taxon>Halomonadaceae</taxon>
        <taxon>Vreelandella</taxon>
    </lineage>
</organism>
<evidence type="ECO:0000313" key="1">
    <source>
        <dbReference type="EMBL" id="MCZ0928710.1"/>
    </source>
</evidence>
<name>A0ABT4IYF2_9GAMM</name>
<protein>
    <submittedName>
        <fullName evidence="1">Uncharacterized protein</fullName>
    </submittedName>
</protein>
<dbReference type="RefSeq" id="WP_268902333.1">
    <property type="nucleotide sequence ID" value="NZ_JAKNQT010000004.1"/>
</dbReference>
<evidence type="ECO:0000313" key="2">
    <source>
        <dbReference type="Proteomes" id="UP001321125"/>
    </source>
</evidence>
<keyword evidence="2" id="KW-1185">Reference proteome</keyword>
<gene>
    <name evidence="1" type="ORF">L0635_16670</name>
</gene>